<dbReference type="RefSeq" id="XP_009026330.1">
    <property type="nucleotide sequence ID" value="XM_009028082.1"/>
</dbReference>
<reference evidence="5" key="1">
    <citation type="submission" date="2012-12" db="EMBL/GenBank/DDBJ databases">
        <authorList>
            <person name="Hellsten U."/>
            <person name="Grimwood J."/>
            <person name="Chapman J.A."/>
            <person name="Shapiro H."/>
            <person name="Aerts A."/>
            <person name="Otillar R.P."/>
            <person name="Terry A.Y."/>
            <person name="Boore J.L."/>
            <person name="Simakov O."/>
            <person name="Marletaz F."/>
            <person name="Cho S.-J."/>
            <person name="Edsinger-Gonzales E."/>
            <person name="Havlak P."/>
            <person name="Kuo D.-H."/>
            <person name="Larsson T."/>
            <person name="Lv J."/>
            <person name="Arendt D."/>
            <person name="Savage R."/>
            <person name="Osoegawa K."/>
            <person name="de Jong P."/>
            <person name="Lindberg D.R."/>
            <person name="Seaver E.C."/>
            <person name="Weisblat D.A."/>
            <person name="Putnam N.H."/>
            <person name="Grigoriev I.V."/>
            <person name="Rokhsar D.S."/>
        </authorList>
    </citation>
    <scope>NUCLEOTIDE SEQUENCE</scope>
</reference>
<evidence type="ECO:0000313" key="5">
    <source>
        <dbReference type="Proteomes" id="UP000015101"/>
    </source>
</evidence>
<dbReference type="Proteomes" id="UP000015101">
    <property type="component" value="Unassembled WGS sequence"/>
</dbReference>
<reference evidence="3 5" key="2">
    <citation type="journal article" date="2013" name="Nature">
        <title>Insights into bilaterian evolution from three spiralian genomes.</title>
        <authorList>
            <person name="Simakov O."/>
            <person name="Marletaz F."/>
            <person name="Cho S.J."/>
            <person name="Edsinger-Gonzales E."/>
            <person name="Havlak P."/>
            <person name="Hellsten U."/>
            <person name="Kuo D.H."/>
            <person name="Larsson T."/>
            <person name="Lv J."/>
            <person name="Arendt D."/>
            <person name="Savage R."/>
            <person name="Osoegawa K."/>
            <person name="de Jong P."/>
            <person name="Grimwood J."/>
            <person name="Chapman J.A."/>
            <person name="Shapiro H."/>
            <person name="Aerts A."/>
            <person name="Otillar R.P."/>
            <person name="Terry A.Y."/>
            <person name="Boore J.L."/>
            <person name="Grigoriev I.V."/>
            <person name="Lindberg D.R."/>
            <person name="Seaver E.C."/>
            <person name="Weisblat D.A."/>
            <person name="Putnam N.H."/>
            <person name="Rokhsar D.S."/>
        </authorList>
    </citation>
    <scope>NUCLEOTIDE SEQUENCE</scope>
</reference>
<dbReference type="Gene3D" id="3.80.10.10">
    <property type="entry name" value="Ribonuclease Inhibitor"/>
    <property type="match status" value="1"/>
</dbReference>
<feature type="region of interest" description="Disordered" evidence="1">
    <location>
        <begin position="276"/>
        <end position="298"/>
    </location>
</feature>
<keyword evidence="5" id="KW-1185">Reference proteome</keyword>
<accession>T1FED8</accession>
<dbReference type="EMBL" id="KB097519">
    <property type="protein sequence ID" value="ESN95455.1"/>
    <property type="molecule type" value="Genomic_DNA"/>
</dbReference>
<gene>
    <name evidence="4" type="primary">20207187</name>
    <name evidence="3" type="ORF">HELRODRAFT_179223</name>
</gene>
<dbReference type="InParanoid" id="T1FED8"/>
<dbReference type="AlphaFoldDB" id="T1FED8"/>
<dbReference type="GeneID" id="20207187"/>
<dbReference type="EnsemblMetazoa" id="HelroT179223">
    <property type="protein sequence ID" value="HelroP179223"/>
    <property type="gene ID" value="HelroG179223"/>
</dbReference>
<proteinExistence type="predicted"/>
<keyword evidence="2" id="KW-0732">Signal</keyword>
<feature type="signal peptide" evidence="2">
    <location>
        <begin position="1"/>
        <end position="20"/>
    </location>
</feature>
<name>T1FED8_HELRO</name>
<dbReference type="HOGENOM" id="CLU_883620_0_0_1"/>
<evidence type="ECO:0000256" key="1">
    <source>
        <dbReference type="SAM" id="MobiDB-lite"/>
    </source>
</evidence>
<sequence length="315" mass="35500">MDILKVLLMIFFLTFQMVNAGATDDVSCPGNGSTKVCRFENCKFEVLSKTLPELINRTDVDVLDFRNVSVADIPPKLFDDLIVDSLILNNVSVKHNVSVHLLGDVAGIRVLDVSNSSAIDSVLRAGNEFLAPVTDTLEKIVIRDVATNYHRTVFEGCDKVTELELHCDPQWHRLLDNFKNLKTLKFIGFNGKNFPVLSRTRSIQEPILDRVRFETTNPDIRKIIDGQSKDIAFKESFSKVDLNKVTTTEATKELDLEPIEYYQLSNYLMHEVEIGNSTTSSPSKKGTSKPIDGSVPMVVRPGMHWRPRKLNTLNF</sequence>
<feature type="chain" id="PRO_5010980530" evidence="2">
    <location>
        <begin position="21"/>
        <end position="315"/>
    </location>
</feature>
<organism evidence="4 5">
    <name type="scientific">Helobdella robusta</name>
    <name type="common">Californian leech</name>
    <dbReference type="NCBI Taxonomy" id="6412"/>
    <lineage>
        <taxon>Eukaryota</taxon>
        <taxon>Metazoa</taxon>
        <taxon>Spiralia</taxon>
        <taxon>Lophotrochozoa</taxon>
        <taxon>Annelida</taxon>
        <taxon>Clitellata</taxon>
        <taxon>Hirudinea</taxon>
        <taxon>Rhynchobdellida</taxon>
        <taxon>Glossiphoniidae</taxon>
        <taxon>Helobdella</taxon>
    </lineage>
</organism>
<protein>
    <submittedName>
        <fullName evidence="3 4">Uncharacterized protein</fullName>
    </submittedName>
</protein>
<dbReference type="CTD" id="20207187"/>
<reference evidence="4" key="3">
    <citation type="submission" date="2015-06" db="UniProtKB">
        <authorList>
            <consortium name="EnsemblMetazoa"/>
        </authorList>
    </citation>
    <scope>IDENTIFICATION</scope>
</reference>
<evidence type="ECO:0000313" key="4">
    <source>
        <dbReference type="EnsemblMetazoa" id="HelroP179223"/>
    </source>
</evidence>
<dbReference type="InterPro" id="IPR032675">
    <property type="entry name" value="LRR_dom_sf"/>
</dbReference>
<feature type="compositionally biased region" description="Low complexity" evidence="1">
    <location>
        <begin position="277"/>
        <end position="290"/>
    </location>
</feature>
<dbReference type="EMBL" id="AMQM01006786">
    <property type="status" value="NOT_ANNOTATED_CDS"/>
    <property type="molecule type" value="Genomic_DNA"/>
</dbReference>
<evidence type="ECO:0000313" key="3">
    <source>
        <dbReference type="EMBL" id="ESN95455.1"/>
    </source>
</evidence>
<dbReference type="KEGG" id="hro:HELRODRAFT_179223"/>
<evidence type="ECO:0000256" key="2">
    <source>
        <dbReference type="SAM" id="SignalP"/>
    </source>
</evidence>